<dbReference type="RefSeq" id="WP_270678343.1">
    <property type="nucleotide sequence ID" value="NZ_JAQFWP010000024.1"/>
</dbReference>
<comment type="caution">
    <text evidence="1">The sequence shown here is derived from an EMBL/GenBank/DDBJ whole genome shotgun (WGS) entry which is preliminary data.</text>
</comment>
<dbReference type="EMBL" id="JAQFWP010000024">
    <property type="protein sequence ID" value="MDA2805690.1"/>
    <property type="molecule type" value="Genomic_DNA"/>
</dbReference>
<dbReference type="Proteomes" id="UP001165685">
    <property type="component" value="Unassembled WGS sequence"/>
</dbReference>
<accession>A0ABT4TLW5</accession>
<keyword evidence="2" id="KW-1185">Reference proteome</keyword>
<proteinExistence type="predicted"/>
<name>A0ABT4TLW5_9ACTN</name>
<evidence type="ECO:0000313" key="2">
    <source>
        <dbReference type="Proteomes" id="UP001165685"/>
    </source>
</evidence>
<reference evidence="1" key="1">
    <citation type="submission" date="2023-01" db="EMBL/GenBank/DDBJ databases">
        <title>Draft genome sequence of Nocardiopsis sp. LSu2-4 isolated from halophytes.</title>
        <authorList>
            <person name="Duangmal K."/>
            <person name="Chantavorakit T."/>
        </authorList>
    </citation>
    <scope>NUCLEOTIDE SEQUENCE</scope>
    <source>
        <strain evidence="1">LSu2-4</strain>
    </source>
</reference>
<sequence length="64" mass="6794">MYVVWDADRGAVISSGHPTAEAAAALAHRVLADVARHDPDGELLLFLEVHDENGNLVADPPPLP</sequence>
<evidence type="ECO:0000313" key="1">
    <source>
        <dbReference type="EMBL" id="MDA2805690.1"/>
    </source>
</evidence>
<protein>
    <recommendedName>
        <fullName evidence="3">DUF2188 domain-containing protein</fullName>
    </recommendedName>
</protein>
<organism evidence="1 2">
    <name type="scientific">Nocardiopsis suaedae</name>
    <dbReference type="NCBI Taxonomy" id="3018444"/>
    <lineage>
        <taxon>Bacteria</taxon>
        <taxon>Bacillati</taxon>
        <taxon>Actinomycetota</taxon>
        <taxon>Actinomycetes</taxon>
        <taxon>Streptosporangiales</taxon>
        <taxon>Nocardiopsidaceae</taxon>
        <taxon>Nocardiopsis</taxon>
    </lineage>
</organism>
<evidence type="ECO:0008006" key="3">
    <source>
        <dbReference type="Google" id="ProtNLM"/>
    </source>
</evidence>
<gene>
    <name evidence="1" type="ORF">O4U47_14320</name>
</gene>